<dbReference type="Proteomes" id="UP000005707">
    <property type="component" value="Unassembled WGS sequence"/>
</dbReference>
<comment type="caution">
    <text evidence="2">The sequence shown here is derived from an EMBL/GenBank/DDBJ whole genome shotgun (WGS) entry which is preliminary data.</text>
</comment>
<dbReference type="InterPro" id="IPR024534">
    <property type="entry name" value="JetD_C"/>
</dbReference>
<dbReference type="RefSeq" id="WP_008825249.1">
    <property type="nucleotide sequence ID" value="NZ_AFNU02000005.1"/>
</dbReference>
<reference evidence="2 3" key="1">
    <citation type="journal article" date="2011" name="J. Bacteriol.">
        <title>Genome sequence of Haloplasma contractile, an unusual contractile bacterium from a deep-sea anoxic brine lake.</title>
        <authorList>
            <person name="Antunes A."/>
            <person name="Alam I."/>
            <person name="El Dorry H."/>
            <person name="Siam R."/>
            <person name="Robertson A."/>
            <person name="Bajic V.B."/>
            <person name="Stingl U."/>
        </authorList>
    </citation>
    <scope>NUCLEOTIDE SEQUENCE [LARGE SCALE GENOMIC DNA]</scope>
    <source>
        <strain evidence="2 3">SSD-17B</strain>
    </source>
</reference>
<proteinExistence type="predicted"/>
<name>F7PTT2_9MOLU</name>
<protein>
    <recommendedName>
        <fullName evidence="1">Wadjet protein JetD C-terminal domain-containing protein</fullName>
    </recommendedName>
</protein>
<gene>
    <name evidence="2" type="ORF">HLPCO_001772</name>
</gene>
<sequence length="399" mass="47197">MKNYRTFLLNKLIDRYENSKLFRGDNQVTVHIDFKFTKRHLGDYFNETRYELKDEIGEVCKNLESEELIHILWKKFEYGNIIDKIRLNTEQVDEVYRILNRVNKKELEQNMLNVLGDYVNHGSWISEFATSLVERLREGKSIQRYFDLNDTDYAKEVLTTLEEILKPKDEVSKRMFSINLFNNSKHFEELESKLIMIMKEFGPYNEDVDILSEENILNNPGYIYLKGTGVFKCNQETINLDGLQGEIGLSTLLLKELEILELDVGRVLTIENLASFHMYNPKKELVIYLGGYHNTIRREFLKQIHLFNQVSAFDHWGDIDLGGFRILNHLRTKTGIPFNPYRMDLDTLKRYETYAMTFNTAYEKKLKELLAQEAYKKFHGVIEYMIEKGIRLEQEIVKG</sequence>
<evidence type="ECO:0000313" key="3">
    <source>
        <dbReference type="Proteomes" id="UP000005707"/>
    </source>
</evidence>
<evidence type="ECO:0000259" key="1">
    <source>
        <dbReference type="Pfam" id="PF09983"/>
    </source>
</evidence>
<dbReference type="STRING" id="1033810.HLPCO_001772"/>
<dbReference type="OrthoDB" id="186173at2"/>
<dbReference type="AlphaFoldDB" id="F7PTT2"/>
<reference evidence="2 3" key="2">
    <citation type="journal article" date="2013" name="PLoS ONE">
        <title>INDIGO - INtegrated Data Warehouse of MIcrobial GenOmes with Examples from the Red Sea Extremophiles.</title>
        <authorList>
            <person name="Alam I."/>
            <person name="Antunes A."/>
            <person name="Kamau A.A."/>
            <person name="Ba Alawi W."/>
            <person name="Kalkatawi M."/>
            <person name="Stingl U."/>
            <person name="Bajic V.B."/>
        </authorList>
    </citation>
    <scope>NUCLEOTIDE SEQUENCE [LARGE SCALE GENOMIC DNA]</scope>
    <source>
        <strain evidence="2 3">SSD-17B</strain>
    </source>
</reference>
<feature type="domain" description="Wadjet protein JetD C-terminal" evidence="1">
    <location>
        <begin position="249"/>
        <end position="397"/>
    </location>
</feature>
<dbReference type="eggNOG" id="COG4924">
    <property type="taxonomic scope" value="Bacteria"/>
</dbReference>
<evidence type="ECO:0000313" key="2">
    <source>
        <dbReference type="EMBL" id="ERJ12245.1"/>
    </source>
</evidence>
<dbReference type="EMBL" id="AFNU02000005">
    <property type="protein sequence ID" value="ERJ12245.1"/>
    <property type="molecule type" value="Genomic_DNA"/>
</dbReference>
<keyword evidence="3" id="KW-1185">Reference proteome</keyword>
<organism evidence="2 3">
    <name type="scientific">Haloplasma contractile SSD-17B</name>
    <dbReference type="NCBI Taxonomy" id="1033810"/>
    <lineage>
        <taxon>Bacteria</taxon>
        <taxon>Bacillati</taxon>
        <taxon>Mycoplasmatota</taxon>
        <taxon>Mollicutes</taxon>
        <taxon>Haloplasmatales</taxon>
        <taxon>Haloplasmataceae</taxon>
        <taxon>Haloplasma</taxon>
    </lineage>
</organism>
<accession>F7PTT2</accession>
<dbReference type="Pfam" id="PF09983">
    <property type="entry name" value="JetD_C"/>
    <property type="match status" value="1"/>
</dbReference>
<dbReference type="InParanoid" id="F7PTT2"/>